<dbReference type="InterPro" id="IPR036047">
    <property type="entry name" value="F-box-like_dom_sf"/>
</dbReference>
<dbReference type="Proteomes" id="UP000567179">
    <property type="component" value="Unassembled WGS sequence"/>
</dbReference>
<reference evidence="1 2" key="1">
    <citation type="journal article" date="2020" name="ISME J.">
        <title>Uncovering the hidden diversity of litter-decomposition mechanisms in mushroom-forming fungi.</title>
        <authorList>
            <person name="Floudas D."/>
            <person name="Bentzer J."/>
            <person name="Ahren D."/>
            <person name="Johansson T."/>
            <person name="Persson P."/>
            <person name="Tunlid A."/>
        </authorList>
    </citation>
    <scope>NUCLEOTIDE SEQUENCE [LARGE SCALE GENOMIC DNA]</scope>
    <source>
        <strain evidence="1 2">CBS 101986</strain>
    </source>
</reference>
<accession>A0A8H5B1D6</accession>
<evidence type="ECO:0000313" key="2">
    <source>
        <dbReference type="Proteomes" id="UP000567179"/>
    </source>
</evidence>
<gene>
    <name evidence="1" type="ORF">D9619_007405</name>
</gene>
<protein>
    <recommendedName>
        <fullName evidence="3">F-box domain-containing protein</fullName>
    </recommendedName>
</protein>
<dbReference type="SUPFAM" id="SSF81383">
    <property type="entry name" value="F-box domain"/>
    <property type="match status" value="1"/>
</dbReference>
<comment type="caution">
    <text evidence="1">The sequence shown here is derived from an EMBL/GenBank/DDBJ whole genome shotgun (WGS) entry which is preliminary data.</text>
</comment>
<proteinExistence type="predicted"/>
<organism evidence="1 2">
    <name type="scientific">Psilocybe cf. subviscida</name>
    <dbReference type="NCBI Taxonomy" id="2480587"/>
    <lineage>
        <taxon>Eukaryota</taxon>
        <taxon>Fungi</taxon>
        <taxon>Dikarya</taxon>
        <taxon>Basidiomycota</taxon>
        <taxon>Agaricomycotina</taxon>
        <taxon>Agaricomycetes</taxon>
        <taxon>Agaricomycetidae</taxon>
        <taxon>Agaricales</taxon>
        <taxon>Agaricineae</taxon>
        <taxon>Strophariaceae</taxon>
        <taxon>Psilocybe</taxon>
    </lineage>
</organism>
<evidence type="ECO:0008006" key="3">
    <source>
        <dbReference type="Google" id="ProtNLM"/>
    </source>
</evidence>
<dbReference type="EMBL" id="JAACJJ010000043">
    <property type="protein sequence ID" value="KAF5314867.1"/>
    <property type="molecule type" value="Genomic_DNA"/>
</dbReference>
<sequence length="408" mass="45135">MEIGPIRTISSRQQITAGQLHDDILGNIFRLLTDDFPSLKASSLVCRTWAMSTRRYVFEIITVRPSKVTTLVEILSHHPWPTVVPNVRRLKTCGFSDKTFRGCLFLDSVSSHLTHFTFRDVNLASFELLVTIIHNMPQLQSVALLDVRFPSLSKKLQYAGCFLPSSVRRFRIRNTPAAPFLAWLSSHPDMPPITDLDLGQLGDTELHMTGQVLTNVAPSLLHISLSFGCGAMGHAWVESMTRSNLSSTSGGLHACIKVTRAPNSVRFQQVFGTPPCDVFVFMSQLSVVHIENFVGLHEAMSTKANANEFLAAQVLASIPGTQVKCVILGLGISSAAQLCRCNINWPFFDEILTNESYKALESVEFRLVGRGNLDNIANFISTMLPLTASKNLLCFRRADSNMTASDYA</sequence>
<name>A0A8H5B1D6_9AGAR</name>
<dbReference type="AlphaFoldDB" id="A0A8H5B1D6"/>
<evidence type="ECO:0000313" key="1">
    <source>
        <dbReference type="EMBL" id="KAF5314867.1"/>
    </source>
</evidence>
<keyword evidence="2" id="KW-1185">Reference proteome</keyword>
<dbReference type="OrthoDB" id="2789810at2759"/>